<feature type="coiled-coil region" evidence="1">
    <location>
        <begin position="2540"/>
        <end position="2569"/>
    </location>
</feature>
<feature type="domain" description="ABC toxin N-terminal" evidence="5">
    <location>
        <begin position="1467"/>
        <end position="1587"/>
    </location>
</feature>
<dbReference type="Proteomes" id="UP000530670">
    <property type="component" value="Unassembled WGS sequence"/>
</dbReference>
<dbReference type="InterPro" id="IPR040840">
    <property type="entry name" value="TcA_TcB_BD"/>
</dbReference>
<evidence type="ECO:0000259" key="3">
    <source>
        <dbReference type="Pfam" id="PF18276"/>
    </source>
</evidence>
<protein>
    <submittedName>
        <fullName evidence="6">Toxin subunit</fullName>
    </submittedName>
</protein>
<dbReference type="OrthoDB" id="4940706at2759"/>
<feature type="compositionally biased region" description="Low complexity" evidence="2">
    <location>
        <begin position="1066"/>
        <end position="1075"/>
    </location>
</feature>
<keyword evidence="7" id="KW-1185">Reference proteome</keyword>
<dbReference type="Pfam" id="PF18413">
    <property type="entry name" value="Neuraminidase"/>
    <property type="match status" value="1"/>
</dbReference>
<dbReference type="Pfam" id="PF18276">
    <property type="entry name" value="TcA_TcB_BD"/>
    <property type="match status" value="1"/>
</dbReference>
<evidence type="ECO:0000256" key="1">
    <source>
        <dbReference type="SAM" id="Coils"/>
    </source>
</evidence>
<dbReference type="GeneID" id="59297806"/>
<sequence>MSQSPKKKDEAAALIASMFRGNEALVVRVQTAINKQESITRVIESVIGQGGLSLGHIKSLQWMREIFNAAQEDQSLACYLLQQFPAPGSLSKVAIESYCKKDLPYNNRDTLVRFISHLMLREPVAVLLASVKADEIQFERPWKNIIAFALEWAMENDVPIGSDTFRKKISSEGSFDSIEGSRKINRETILGRIMALQRLQYLVTEPQHIKHLIDLKFESAQDIASSSRKEFIQSMKKRLDEESALRIHDHAVVVACRSQETWVNLLTMINEDFMATEKAIADVGKPEIIRPTPPDEDATKPYEGGSKKDFNMTSIFDLQDTPCEECCSVVSASAYFVDLLKFLEHSRCSKTVKGADNVLKALALRRPDLQRLQLSCANSKDMVPYITIVNEILASYIASEGGFISAVDEDYPSTSQGQVSEEEKQVAATCDSKIAKAMFPLNRFPYSLGEDSVRVYLSSMGIEPSDVRANFKSTTFMLRQLVNFIPSDLASREALEKEAEAVWHRFDVAETLHMLPRDFAAVCKETIFTDTFLDLLVGLCPEDSARQAQLRDSSIPTVYECWGYDDVDAMLDTSEQTLSGLCFIRDQLLPRSGLSLQELLELLNTTFFGRRLVIVNSRGSKVFDGQLSEMRLRLLDNTSGSGKGDSSKASPIIGNLTQEICHELQGFIRLRNKLGWTIADLDVVISTITQNHIANSTISSVEGFRGITLSVLEDIAQIAKLSKLTQVSVASLLPIWAPISTHGDNSLYRKVFLEPMSYLSNDTVFRPDSGGSYLRDKGAIETYMAPLTMTLKTTSEDLNIILAIAGLNPSSALELETLSKMYRHTLMCRLFAVRPKDYDMILSVFPDRNIFVNPKTTMESISLWKQLTDGGWSTSDIMLLVGKTECSNIPFADHTLQFTGSIMEKFNSIKIFWEPRIQNNLVTSRDVMDLCGQLFDAATSKSLAQIVEGDFVVNKTINLEPSKSLPSFDGLPSNLSIDVNRKTNKTQTAVVTLRGILTEREEEESLRKVGDSLAFADAIRELDKLSRISYNALIARFSDEGNIGQKKLIADLMCSGLRLNTTDSASLSDESLSTSSEEEEDSESEGSESDETLTENSLALESAGVEKEKALRTRRLAFVNLMLPILRSQTLVDLATRGISERLEGIEHTLIPMLLSKETSSEEKKSAIDILQDIRGFSADKPPKTQGYFLPTATGEYIFSLRPSNPVMDVYLSVNGAKMALKKTTTEWYSDPILMTTGQTYLLVSPVQPMDVMWATKQTVPARLTDTTFITQDNVQKADTVLKEIGRSAWLFRKLELSLEEVKYLTTPNGLISIDLNSLSINDIARLQSYRQLRDGIAKQKDSLVRLFAWLENPDSSSTLTSQLIAATTWPEAQLSTLIKTKYDYEGAKAADIIGAAASLGDLMTINAIMEVSGALRPNSSQDGENPIISLFKFATPALPGSAKQWEVASEMVLLLGKRQLKSCTSQLQETQRTVFIEYLLQQPYIKKSKISDAGGLFDLLLIDVQMGSQFEITRMKQAISTVQLYVQRCLLGMETEAGVQPSNIDQIKWVWMHKHNIWTATRKAFLYPENWIDPTLRDDKTVLFGDYESTIMQKDLSWDTFAQAIRTYVKGLSEIADLDIQAYLRHHPTGGLETYHFFGKTRSTPYRFYYRNMRLTQPSDVALWTPWALMDIGSVTYEADWDGSSVANPGAYLIPVMRGNRLIVYIPEIMVKTLTPETPKGEKVGGLTFGEAAGKSLNTTKSPNNWEIRMAWTELLNGEWTPKRVSQPVLNVVWDNRFDKEKLPSISRFTFWANTTGPVGETVTINVGCWRKEKVTGNSVAATDAANHSFLGSFQISDDRATVKESQTQSESENRTLETVFHKHTWTKSWESRKTFDDDRVETPGQQVALFKGDQVTSPLLAVPVPTSSRTLVWTMSYDGNDTLAKTTGYVVDVQVSAPDGKTTFMYPKLAYVKRNKVELASSNLVRNSMTEVIEHSSSPTFMQDITKTDSLGPLFETMDKMNEREYGKAVVEANVSQYHEQATSYALYNWELGAHCVLLAMDRFLATQQYDLALRVARLVFDPTVDVQGQTRKQGKTACWRFRPFRDIAGDPTENQDNFTGWLDESTLDVAVTERRRNPSNTHATARTRPRAYMKWIVMKYIETLIAAGDEYFRQGSIESLPMAIQRYIEAAHVLGPEPPKMPKLGKPAVKTYDTLNKMGKMRIDLELTFPFLCDVERRGTRRSEDDEQDRYGVLGILTTTYFCLPANPKYQTMRSLVSDRLYKARNNMDINGRPLVYAMNEASIDPGQIGRALQGGGGGVTSLLNEIDGPMPNQRFQYLISKALDICTSLQSMGDQFLQAKEKKDSEALQILKAKQDTARQRLSISLKRLQRDEIERNIELLEMNRSSAAAQLSYYLRLIGEPMSRIPGEADKWVDIEQAIEAPLTDDLRMNRLEYQEMKVTEVANKLNLAASAIEVGALILKALPQVTANVEPMGVGASMKMDGSNIASALQASSLTIRTGSMVASTIAADAQRTNSLTKQLQERRLQANMKGQEIKSLDKQREIQRKRLELNEKETSIQQAEIDNAVEMEQWYQSKYTNEKLYGWMENTIRNVHYDLYQLASDLARRAQNAFRFEKGASVQGFLRPGGYWDSSHDGLLAAQQLQADLRRMEAAYLERASYDYEIVKNISLRQLNPEVLLNLRANGTVTFDIPEVLYDFDFPGHYMRRIKSVSLSVPCVVGPYTGLNATLRLLQHRYRVSSVAASGEDYAEDGMASGHFRTDIVPITSVAISSGIQDSGVFELNFKDDRFQPFEGAGAIGSWSLELPTVVRSFDYSTISDVILHVRYTAVDGGPLLRNAANQAVKTFRSRVGGLSSEGPGLFAMFDLKNDFSNAWYAFRSGLASKTIAELDLSGFKDRFPYWALGKNITITSLSLVISGKVTKSKLVQKLFSITALGEGKDWDPRITDQDPDQYSPPNTKIVGSAEKDRFVIGKERVCRRDLIVDNSIVGCKFGGRGHCVEKHFGSEPDYKGPAKCGEWLEPEEEDAVREGDVS</sequence>
<proteinExistence type="predicted"/>
<evidence type="ECO:0000259" key="4">
    <source>
        <dbReference type="Pfam" id="PF18413"/>
    </source>
</evidence>
<name>A0A8H5QNP7_9HYPO</name>
<feature type="coiled-coil region" evidence="1">
    <location>
        <begin position="2368"/>
        <end position="2395"/>
    </location>
</feature>
<evidence type="ECO:0000313" key="6">
    <source>
        <dbReference type="EMBL" id="KAF5617827.1"/>
    </source>
</evidence>
<feature type="region of interest" description="Disordered" evidence="2">
    <location>
        <begin position="1065"/>
        <end position="1095"/>
    </location>
</feature>
<organism evidence="6 7">
    <name type="scientific">Fusarium tjaetaba</name>
    <dbReference type="NCBI Taxonomy" id="1567544"/>
    <lineage>
        <taxon>Eukaryota</taxon>
        <taxon>Fungi</taxon>
        <taxon>Dikarya</taxon>
        <taxon>Ascomycota</taxon>
        <taxon>Pezizomycotina</taxon>
        <taxon>Sordariomycetes</taxon>
        <taxon>Hypocreomycetidae</taxon>
        <taxon>Hypocreales</taxon>
        <taxon>Nectriaceae</taxon>
        <taxon>Fusarium</taxon>
        <taxon>Fusarium fujikuroi species complex</taxon>
    </lineage>
</organism>
<gene>
    <name evidence="6" type="ORF">FTJAE_12486</name>
</gene>
<evidence type="ECO:0000256" key="2">
    <source>
        <dbReference type="SAM" id="MobiDB-lite"/>
    </source>
</evidence>
<comment type="caution">
    <text evidence="6">The sequence shown here is derived from an EMBL/GenBank/DDBJ whole genome shotgun (WGS) entry which is preliminary data.</text>
</comment>
<dbReference type="Pfam" id="PF20220">
    <property type="entry name" value="ABC_toxin_N"/>
    <property type="match status" value="1"/>
</dbReference>
<accession>A0A8H5QNP7</accession>
<feature type="region of interest" description="Disordered" evidence="2">
    <location>
        <begin position="3013"/>
        <end position="3038"/>
    </location>
</feature>
<feature type="domain" description="Tc toxin complex TcA C-terminal TcB-binding" evidence="3">
    <location>
        <begin position="2545"/>
        <end position="2833"/>
    </location>
</feature>
<reference evidence="6 7" key="1">
    <citation type="submission" date="2020-05" db="EMBL/GenBank/DDBJ databases">
        <title>Identification and distribution of gene clusters putatively required for synthesis of sphingolipid metabolism inhibitors in phylogenetically diverse species of the filamentous fungus Fusarium.</title>
        <authorList>
            <person name="Kim H.-S."/>
            <person name="Busman M."/>
            <person name="Brown D.W."/>
            <person name="Divon H."/>
            <person name="Uhlig S."/>
            <person name="Proctor R.H."/>
        </authorList>
    </citation>
    <scope>NUCLEOTIDE SEQUENCE [LARGE SCALE GENOMIC DNA]</scope>
    <source>
        <strain evidence="6 7">NRRL 66243</strain>
    </source>
</reference>
<feature type="compositionally biased region" description="Acidic residues" evidence="2">
    <location>
        <begin position="1076"/>
        <end position="1093"/>
    </location>
</feature>
<feature type="domain" description="Neuraminidase-like" evidence="4">
    <location>
        <begin position="1619"/>
        <end position="1772"/>
    </location>
</feature>
<evidence type="ECO:0000259" key="5">
    <source>
        <dbReference type="Pfam" id="PF20220"/>
    </source>
</evidence>
<dbReference type="RefSeq" id="XP_037200467.1">
    <property type="nucleotide sequence ID" value="XM_037345536.1"/>
</dbReference>
<dbReference type="InterPro" id="IPR041079">
    <property type="entry name" value="Neuraminidase-like"/>
</dbReference>
<dbReference type="InterPro" id="IPR046839">
    <property type="entry name" value="ABC_toxin_N"/>
</dbReference>
<evidence type="ECO:0000313" key="7">
    <source>
        <dbReference type="Proteomes" id="UP000530670"/>
    </source>
</evidence>
<keyword evidence="1" id="KW-0175">Coiled coil</keyword>
<dbReference type="EMBL" id="JAAQRI010000338">
    <property type="protein sequence ID" value="KAF5617827.1"/>
    <property type="molecule type" value="Genomic_DNA"/>
</dbReference>